<dbReference type="Proteomes" id="UP001164539">
    <property type="component" value="Chromosome 8"/>
</dbReference>
<name>A0ACC1XPE1_MELAZ</name>
<evidence type="ECO:0000313" key="2">
    <source>
        <dbReference type="Proteomes" id="UP001164539"/>
    </source>
</evidence>
<keyword evidence="1" id="KW-0479">Metal-binding</keyword>
<protein>
    <submittedName>
        <fullName evidence="1">Zinc-finger domain of monoamine-oxidase A repressor R1 protein</fullName>
    </submittedName>
</protein>
<keyword evidence="1" id="KW-0862">Zinc</keyword>
<organism evidence="1 2">
    <name type="scientific">Melia azedarach</name>
    <name type="common">Chinaberry tree</name>
    <dbReference type="NCBI Taxonomy" id="155640"/>
    <lineage>
        <taxon>Eukaryota</taxon>
        <taxon>Viridiplantae</taxon>
        <taxon>Streptophyta</taxon>
        <taxon>Embryophyta</taxon>
        <taxon>Tracheophyta</taxon>
        <taxon>Spermatophyta</taxon>
        <taxon>Magnoliopsida</taxon>
        <taxon>eudicotyledons</taxon>
        <taxon>Gunneridae</taxon>
        <taxon>Pentapetalae</taxon>
        <taxon>rosids</taxon>
        <taxon>malvids</taxon>
        <taxon>Sapindales</taxon>
        <taxon>Meliaceae</taxon>
        <taxon>Melia</taxon>
    </lineage>
</organism>
<proteinExistence type="predicted"/>
<reference evidence="1 2" key="1">
    <citation type="journal article" date="2023" name="Science">
        <title>Complex scaffold remodeling in plant triterpene biosynthesis.</title>
        <authorList>
            <person name="De La Pena R."/>
            <person name="Hodgson H."/>
            <person name="Liu J.C."/>
            <person name="Stephenson M.J."/>
            <person name="Martin A.C."/>
            <person name="Owen C."/>
            <person name="Harkess A."/>
            <person name="Leebens-Mack J."/>
            <person name="Jimenez L.E."/>
            <person name="Osbourn A."/>
            <person name="Sattely E.S."/>
        </authorList>
    </citation>
    <scope>NUCLEOTIDE SEQUENCE [LARGE SCALE GENOMIC DNA]</scope>
    <source>
        <strain evidence="2">cv. JPN11</strain>
        <tissue evidence="1">Leaf</tissue>
    </source>
</reference>
<evidence type="ECO:0000313" key="1">
    <source>
        <dbReference type="EMBL" id="KAJ4713349.1"/>
    </source>
</evidence>
<comment type="caution">
    <text evidence="1">The sequence shown here is derived from an EMBL/GenBank/DDBJ whole genome shotgun (WGS) entry which is preliminary data.</text>
</comment>
<gene>
    <name evidence="1" type="ORF">OWV82_015454</name>
</gene>
<keyword evidence="1" id="KW-0863">Zinc-finger</keyword>
<accession>A0ACC1XPE1</accession>
<dbReference type="EMBL" id="CM051401">
    <property type="protein sequence ID" value="KAJ4713349.1"/>
    <property type="molecule type" value="Genomic_DNA"/>
</dbReference>
<keyword evidence="2" id="KW-1185">Reference proteome</keyword>
<sequence>MAPCSSSSKSEKKKNNQGKAKTNYNKKVKTRTKAATLTPTQCTNSRGVRLIRGRIYDSQNGKTCHQCRKKATDFVVPCKKKTENKQCTIHFCQRCLLNRYEEKAEEVAALHNWACPRCRGICNCSSCMKKQGHNPTGLVVRVAKENSFSSMSKMPQLKDSGNLGSKTMMDADGPSKKRKSSNEESDVSLAKGHREGNDYRIPSHLKLNALPSELNVVGIETRSRKLQRLKENNRNENVSVEERDVDFVTEENSPKRHQISKAVGKGFRKPSNSKAQLKPSKVRGTGIETRNSKLKQLEAKKDAVSLAKRHREMNDYQRPSNLKVQAQSSQMNGRGIETRSSKLQRLRDNNRSENVFVEEKHDVSVTKESSLKSHQVSKPAGNGFQNPSNSKVQQKPSKVRGTGIETRNSKLKRLEDNKAASLIRKCGTKIRQTSKAATGGKEKIYRMDLDGQLTKMNSDIEVPKMDFQESIFGQSETEVPNNVDVGDSVAKRGQVKGSHSCENIVEVKKKLSNMEIPLPHGIILSNVASVDMSAEDVGLAFQFLEFCKAFRKVLNLRKGQSEHFLRELAGGRIKRRAHSSPVVKFHIQLLSVIQKDSRKEYPYFQNLSENSWFQALVKYISESRFYLKDLQVDCFELGNYDLLDVSKKLKLLNFLCDEALGTTDFRSWIDEQSKFVERDKKGKEKVLVEKEKFPYKKIIKSKKQHDGIAKAGVMNNGAPLSMVAQTLQNTVEASGAMFNVMPKEELESGALRSEPTFSDEHGRRFWRFRCYSGEMDVLLQDIEKGNPCTAKERWYAYGIEQKDLVEKYICSFRKLGT</sequence>